<feature type="binding site" evidence="9">
    <location>
        <begin position="212"/>
        <end position="215"/>
    </location>
    <ligand>
        <name>GTP</name>
        <dbReference type="ChEBI" id="CHEBI:37565"/>
    </ligand>
</feature>
<dbReference type="PROSITE" id="PS51710">
    <property type="entry name" value="G_OBG"/>
    <property type="match status" value="1"/>
</dbReference>
<proteinExistence type="inferred from homology"/>
<dbReference type="GO" id="GO:0003924">
    <property type="term" value="F:GTPase activity"/>
    <property type="evidence" value="ECO:0007669"/>
    <property type="project" value="UniProtKB-UniRule"/>
</dbReference>
<evidence type="ECO:0000313" key="13">
    <source>
        <dbReference type="EMBL" id="MEK0308911.1"/>
    </source>
</evidence>
<dbReference type="Pfam" id="PF01926">
    <property type="entry name" value="MMR_HSR1"/>
    <property type="match status" value="1"/>
</dbReference>
<feature type="domain" description="OCT" evidence="11">
    <location>
        <begin position="345"/>
        <end position="423"/>
    </location>
</feature>
<protein>
    <recommendedName>
        <fullName evidence="9">GTPase Obg</fullName>
        <ecNumber evidence="9">3.6.5.-</ecNumber>
    </recommendedName>
    <alternativeName>
        <fullName evidence="9">GTP-binding protein Obg</fullName>
    </alternativeName>
</protein>
<dbReference type="Pfam" id="PF01018">
    <property type="entry name" value="GTP1_OBG"/>
    <property type="match status" value="1"/>
</dbReference>
<keyword evidence="8 9" id="KW-0342">GTP-binding</keyword>
<dbReference type="HAMAP" id="MF_01454">
    <property type="entry name" value="GTPase_Obg"/>
    <property type="match status" value="1"/>
</dbReference>
<dbReference type="FunFam" id="2.70.210.12:FF:000001">
    <property type="entry name" value="GTPase Obg"/>
    <property type="match status" value="1"/>
</dbReference>
<evidence type="ECO:0000256" key="9">
    <source>
        <dbReference type="HAMAP-Rule" id="MF_01454"/>
    </source>
</evidence>
<dbReference type="InterPro" id="IPR031167">
    <property type="entry name" value="G_OBG"/>
</dbReference>
<feature type="binding site" evidence="9">
    <location>
        <begin position="306"/>
        <end position="308"/>
    </location>
    <ligand>
        <name>GTP</name>
        <dbReference type="ChEBI" id="CHEBI:37565"/>
    </ligand>
</feature>
<evidence type="ECO:0000256" key="6">
    <source>
        <dbReference type="ARBA" id="ARBA00022801"/>
    </source>
</evidence>
<reference evidence="14 15" key="1">
    <citation type="submission" date="2017-02" db="EMBL/GenBank/DDBJ databases">
        <title>A draft genome of 'Candidatus Phytoplasma aurantifolia' the agent of the witches-broom disease of lime.</title>
        <authorList>
            <person name="Foissac X."/>
            <person name="Carle P."/>
        </authorList>
    </citation>
    <scope>NUCLEOTIDE SEQUENCE [LARGE SCALE GENOMIC DNA]</scope>
    <source>
        <strain evidence="14 15">WBDL</strain>
    </source>
</reference>
<dbReference type="InterPro" id="IPR036346">
    <property type="entry name" value="GTP-bd_prot_GTP1/OBG_C_sf"/>
</dbReference>
<dbReference type="InterPro" id="IPR045086">
    <property type="entry name" value="OBG_GTPase"/>
</dbReference>
<dbReference type="NCBIfam" id="TIGR03595">
    <property type="entry name" value="Obg_CgtA_exten"/>
    <property type="match status" value="1"/>
</dbReference>
<evidence type="ECO:0000313" key="14">
    <source>
        <dbReference type="EMBL" id="OOP59214.1"/>
    </source>
</evidence>
<dbReference type="EMBL" id="JAOSJG010000002">
    <property type="protein sequence ID" value="MEK0308911.1"/>
    <property type="molecule type" value="Genomic_DNA"/>
</dbReference>
<dbReference type="OrthoDB" id="9807318at2"/>
<feature type="binding site" evidence="9">
    <location>
        <position position="193"/>
    </location>
    <ligand>
        <name>Mg(2+)</name>
        <dbReference type="ChEBI" id="CHEBI:18420"/>
    </ligand>
</feature>
<dbReference type="PROSITE" id="PS51881">
    <property type="entry name" value="OCT"/>
    <property type="match status" value="1"/>
</dbReference>
<dbReference type="PANTHER" id="PTHR11702:SF31">
    <property type="entry name" value="MITOCHONDRIAL RIBOSOME-ASSOCIATED GTPASE 2"/>
    <property type="match status" value="1"/>
</dbReference>
<dbReference type="InterPro" id="IPR006169">
    <property type="entry name" value="GTP1_OBG_dom"/>
</dbReference>
<comment type="similarity">
    <text evidence="2 9">Belongs to the TRAFAC class OBG-HflX-like GTPase superfamily. OBG GTPase family.</text>
</comment>
<feature type="domain" description="Obg" evidence="12">
    <location>
        <begin position="1"/>
        <end position="159"/>
    </location>
</feature>
<comment type="function">
    <text evidence="9">An essential GTPase which binds GTP, GDP and possibly (p)ppGpp with moderate affinity, with high nucleotide exchange rates and a fairly low GTP hydrolysis rate. Plays a role in control of the cell cycle, stress response, ribosome biogenesis and in those bacteria that undergo differentiation, in morphogenesis control.</text>
</comment>
<evidence type="ECO:0000256" key="7">
    <source>
        <dbReference type="ARBA" id="ARBA00022842"/>
    </source>
</evidence>
<comment type="subcellular location">
    <subcellularLocation>
        <location evidence="9">Cytoplasm</location>
    </subcellularLocation>
</comment>
<dbReference type="GO" id="GO:0005737">
    <property type="term" value="C:cytoplasm"/>
    <property type="evidence" value="ECO:0007669"/>
    <property type="project" value="UniProtKB-SubCell"/>
</dbReference>
<feature type="binding site" evidence="9">
    <location>
        <begin position="279"/>
        <end position="282"/>
    </location>
    <ligand>
        <name>GTP</name>
        <dbReference type="ChEBI" id="CHEBI:37565"/>
    </ligand>
</feature>
<dbReference type="GO" id="GO:0000287">
    <property type="term" value="F:magnesium ion binding"/>
    <property type="evidence" value="ECO:0007669"/>
    <property type="project" value="InterPro"/>
</dbReference>
<dbReference type="Gene3D" id="3.30.300.350">
    <property type="entry name" value="GTP-binding protein OBG, C-terminal domain"/>
    <property type="match status" value="1"/>
</dbReference>
<dbReference type="SUPFAM" id="SSF82051">
    <property type="entry name" value="Obg GTP-binding protein N-terminal domain"/>
    <property type="match status" value="1"/>
</dbReference>
<dbReference type="GO" id="GO:0042254">
    <property type="term" value="P:ribosome biogenesis"/>
    <property type="evidence" value="ECO:0007669"/>
    <property type="project" value="UniProtKB-UniRule"/>
</dbReference>
<dbReference type="PROSITE" id="PS00905">
    <property type="entry name" value="GTP1_OBG"/>
    <property type="match status" value="1"/>
</dbReference>
<evidence type="ECO:0000256" key="1">
    <source>
        <dbReference type="ARBA" id="ARBA00001946"/>
    </source>
</evidence>
<dbReference type="SUPFAM" id="SSF102741">
    <property type="entry name" value="Obg GTP-binding protein C-terminal domain"/>
    <property type="match status" value="1"/>
</dbReference>
<dbReference type="RefSeq" id="WP_078123020.1">
    <property type="nucleotide sequence ID" value="NZ_JAOSJG010000002.1"/>
</dbReference>
<dbReference type="PRINTS" id="PR00326">
    <property type="entry name" value="GTP1OBG"/>
</dbReference>
<evidence type="ECO:0000256" key="5">
    <source>
        <dbReference type="ARBA" id="ARBA00022741"/>
    </source>
</evidence>
<dbReference type="STRING" id="180978.B2G44_01120"/>
<dbReference type="CDD" id="cd01898">
    <property type="entry name" value="Obg"/>
    <property type="match status" value="1"/>
</dbReference>
<sequence length="427" mass="47591">MNFIDEVINYVKAGDGGCGKVAFRREKYVPYGGPSGGNGGNGGSVIFVGVSGENNLFKLKYRKKIKALNGYNGENKNKNGANAPDLFIEVPLGVLIYNHKNNQLIGEILEAGERLIIARGGKGGKGNFALTNHFNSAPSYAEKGDLGESLIIRTELKMLADVGLLGFPNVGKSSLLAALSNAKPKISSYPFTTLTPCLGMVFDKKLNFVIADIPGLIENASLGRGQGINFLKHIERCKLLLHICDASNDDIYLNYLLLNEELKKYHINMLKKPQIIVVNKKDLPCFQKNFLILTQRIKDKIIMPISVINYLGLTELKNIIIEHLQRSDLCNIDTTANNIQNKKIFTLNESVKFIISKESNGCYVVTGDYIEKLFHRTDFNNHESISHFSYILKKIGVEEELKKRGMRSSDQVKICNCIFEFVNETNF</sequence>
<keyword evidence="4 9" id="KW-0479">Metal-binding</keyword>
<keyword evidence="7 9" id="KW-0460">Magnesium</keyword>
<dbReference type="InterPro" id="IPR015349">
    <property type="entry name" value="OCT_dom"/>
</dbReference>
<feature type="binding site" evidence="9">
    <location>
        <begin position="191"/>
        <end position="195"/>
    </location>
    <ligand>
        <name>GTP</name>
        <dbReference type="ChEBI" id="CHEBI:37565"/>
    </ligand>
</feature>
<keyword evidence="3 9" id="KW-0963">Cytoplasm</keyword>
<evidence type="ECO:0000259" key="10">
    <source>
        <dbReference type="PROSITE" id="PS51710"/>
    </source>
</evidence>
<dbReference type="InterPro" id="IPR006074">
    <property type="entry name" value="GTP1-OBG_CS"/>
</dbReference>
<dbReference type="SUPFAM" id="SSF52540">
    <property type="entry name" value="P-loop containing nucleoside triphosphate hydrolases"/>
    <property type="match status" value="1"/>
</dbReference>
<dbReference type="InterPro" id="IPR027417">
    <property type="entry name" value="P-loop_NTPase"/>
</dbReference>
<accession>A0A1S9M1W7</accession>
<dbReference type="InterPro" id="IPR036726">
    <property type="entry name" value="GTP1_OBG_dom_sf"/>
</dbReference>
<keyword evidence="16" id="KW-1185">Reference proteome</keyword>
<keyword evidence="6 9" id="KW-0378">Hydrolase</keyword>
<dbReference type="Proteomes" id="UP000189722">
    <property type="component" value="Unassembled WGS sequence"/>
</dbReference>
<dbReference type="AlphaFoldDB" id="A0A1S9M1W7"/>
<evidence type="ECO:0000313" key="16">
    <source>
        <dbReference type="Proteomes" id="UP001383392"/>
    </source>
</evidence>
<evidence type="ECO:0000256" key="4">
    <source>
        <dbReference type="ARBA" id="ARBA00022723"/>
    </source>
</evidence>
<evidence type="ECO:0000256" key="2">
    <source>
        <dbReference type="ARBA" id="ARBA00007699"/>
    </source>
</evidence>
<evidence type="ECO:0000313" key="15">
    <source>
        <dbReference type="Proteomes" id="UP000189722"/>
    </source>
</evidence>
<keyword evidence="5 9" id="KW-0547">Nucleotide-binding</keyword>
<feature type="binding site" evidence="9">
    <location>
        <begin position="166"/>
        <end position="173"/>
    </location>
    <ligand>
        <name>GTP</name>
        <dbReference type="ChEBI" id="CHEBI:37565"/>
    </ligand>
</feature>
<dbReference type="PIRSF" id="PIRSF002401">
    <property type="entry name" value="GTP_bd_Obg/CgtA"/>
    <property type="match status" value="1"/>
</dbReference>
<dbReference type="InterPro" id="IPR006073">
    <property type="entry name" value="GTP-bd"/>
</dbReference>
<evidence type="ECO:0000259" key="11">
    <source>
        <dbReference type="PROSITE" id="PS51881"/>
    </source>
</evidence>
<comment type="cofactor">
    <cofactor evidence="1 9">
        <name>Mg(2+)</name>
        <dbReference type="ChEBI" id="CHEBI:18420"/>
    </cofactor>
</comment>
<name>A0A1S9M1W7_9MOLU</name>
<dbReference type="PROSITE" id="PS51883">
    <property type="entry name" value="OBG"/>
    <property type="match status" value="1"/>
</dbReference>
<dbReference type="EMBL" id="MWKN01000032">
    <property type="protein sequence ID" value="OOP59214.1"/>
    <property type="molecule type" value="Genomic_DNA"/>
</dbReference>
<evidence type="ECO:0000256" key="3">
    <source>
        <dbReference type="ARBA" id="ARBA00022490"/>
    </source>
</evidence>
<evidence type="ECO:0000259" key="12">
    <source>
        <dbReference type="PROSITE" id="PS51883"/>
    </source>
</evidence>
<dbReference type="InterPro" id="IPR014100">
    <property type="entry name" value="GTP-bd_Obg/CgtA"/>
</dbReference>
<evidence type="ECO:0000256" key="8">
    <source>
        <dbReference type="ARBA" id="ARBA00023134"/>
    </source>
</evidence>
<dbReference type="Gene3D" id="3.40.50.300">
    <property type="entry name" value="P-loop containing nucleotide triphosphate hydrolases"/>
    <property type="match status" value="1"/>
</dbReference>
<dbReference type="NCBIfam" id="TIGR02729">
    <property type="entry name" value="Obg_CgtA"/>
    <property type="match status" value="1"/>
</dbReference>
<feature type="binding site" evidence="9">
    <location>
        <position position="173"/>
    </location>
    <ligand>
        <name>Mg(2+)</name>
        <dbReference type="ChEBI" id="CHEBI:18420"/>
    </ligand>
</feature>
<dbReference type="EC" id="3.6.5.-" evidence="9"/>
<dbReference type="GO" id="GO:0005525">
    <property type="term" value="F:GTP binding"/>
    <property type="evidence" value="ECO:0007669"/>
    <property type="project" value="UniProtKB-UniRule"/>
</dbReference>
<reference evidence="13 16" key="2">
    <citation type="journal article" date="2023" name="Int. J. Syst. Evol. Microbiol.">
        <title>The observation of taxonomic boundaries for the 16SrII and 16SrXXV phytoplasmas using genome-based delimitation.</title>
        <authorList>
            <person name="Rodrigues Jardim B."/>
            <person name="Tran-Nguyen L.T.T."/>
            <person name="Gambley C."/>
            <person name="Al-Sadi A.M."/>
            <person name="Al-Subhi A.M."/>
            <person name="Foissac X."/>
            <person name="Salar P."/>
            <person name="Cai H."/>
            <person name="Yang J.Y."/>
            <person name="Davis R."/>
            <person name="Jones L."/>
            <person name="Rodoni B."/>
            <person name="Constable F.E."/>
        </authorList>
    </citation>
    <scope>NUCLEOTIDE SEQUENCE [LARGE SCALE GENOMIC DNA]</scope>
    <source>
        <strain evidence="13">BAWM-OMN-P75</strain>
    </source>
</reference>
<feature type="domain" description="OBG-type G" evidence="10">
    <location>
        <begin position="160"/>
        <end position="325"/>
    </location>
</feature>
<dbReference type="Pfam" id="PF09269">
    <property type="entry name" value="DUF1967"/>
    <property type="match status" value="1"/>
</dbReference>
<gene>
    <name evidence="14" type="primary">obgE</name>
    <name evidence="9" type="synonym">obg</name>
    <name evidence="14" type="ORF">B2G44_01120</name>
    <name evidence="13" type="ORF">OC712_00190</name>
</gene>
<dbReference type="Proteomes" id="UP001383392">
    <property type="component" value="Unassembled WGS sequence"/>
</dbReference>
<comment type="subunit">
    <text evidence="9">Monomer.</text>
</comment>
<dbReference type="NCBIfam" id="NF008955">
    <property type="entry name" value="PRK12297.1"/>
    <property type="match status" value="1"/>
</dbReference>
<dbReference type="NCBIfam" id="NF008956">
    <property type="entry name" value="PRK12299.1"/>
    <property type="match status" value="1"/>
</dbReference>
<organism evidence="14 15">
    <name type="scientific">Candidatus Phytoplasma citri</name>
    <dbReference type="NCBI Taxonomy" id="180978"/>
    <lineage>
        <taxon>Bacteria</taxon>
        <taxon>Bacillati</taxon>
        <taxon>Mycoplasmatota</taxon>
        <taxon>Mollicutes</taxon>
        <taxon>Acholeplasmatales</taxon>
        <taxon>Acholeplasmataceae</taxon>
        <taxon>Candidatus Phytoplasma</taxon>
        <taxon>16SrII (Peanut WB group)</taxon>
    </lineage>
</organism>
<dbReference type="Gene3D" id="2.70.210.12">
    <property type="entry name" value="GTP1/OBG domain"/>
    <property type="match status" value="1"/>
</dbReference>
<comment type="caution">
    <text evidence="14">The sequence shown here is derived from an EMBL/GenBank/DDBJ whole genome shotgun (WGS) entry which is preliminary data.</text>
</comment>
<dbReference type="PANTHER" id="PTHR11702">
    <property type="entry name" value="DEVELOPMENTALLY REGULATED GTP-BINDING PROTEIN-RELATED"/>
    <property type="match status" value="1"/>
</dbReference>